<organism evidence="1 2">
    <name type="scientific">Herpetosiphon aurantiacus (strain ATCC 23779 / DSM 785 / 114-95)</name>
    <dbReference type="NCBI Taxonomy" id="316274"/>
    <lineage>
        <taxon>Bacteria</taxon>
        <taxon>Bacillati</taxon>
        <taxon>Chloroflexota</taxon>
        <taxon>Chloroflexia</taxon>
        <taxon>Herpetosiphonales</taxon>
        <taxon>Herpetosiphonaceae</taxon>
        <taxon>Herpetosiphon</taxon>
    </lineage>
</organism>
<evidence type="ECO:0000313" key="2">
    <source>
        <dbReference type="Proteomes" id="UP000000787"/>
    </source>
</evidence>
<sequence>MHYREYRISAVGVRSLCWDKQKLIDWVTGTIYQLNGTADRFHRGYGQTFDAAVQSTSGDLAVIYQRLGTAGMLIDRHKPLRTLTRDKYHATIYEYPVGFLHDAQGRELLIHCPERYLKLEIEEARTGRSAASLNKTLIERLRLWFAETDDRNPMDIFHSRLIQSPGGRWLLNAGWIWHPYDTFVLYEVADVLADPRMLDSNHFEFAYPIVAEISAAAFLDDQTLILVNSEYPEDDEESPKYHEDPLFHSGPYSIGSYDLINRRYRSVVKAEEIVGTMMPLSERYLIGFYKHPKLFDCTTGKIIQRWPQLNTGTQTSSLLMKPELIPPPFAFDQAN</sequence>
<accession>A9AV36</accession>
<gene>
    <name evidence="1" type="ordered locus">Haur_0463</name>
</gene>
<dbReference type="BioCyc" id="HAUR316274:GHYA-469-MONOMER"/>
<name>A9AV36_HERA2</name>
<dbReference type="KEGG" id="hau:Haur_0463"/>
<dbReference type="Proteomes" id="UP000000787">
    <property type="component" value="Chromosome"/>
</dbReference>
<dbReference type="STRING" id="316274.Haur_0463"/>
<evidence type="ECO:0000313" key="1">
    <source>
        <dbReference type="EMBL" id="ABX03114.1"/>
    </source>
</evidence>
<keyword evidence="2" id="KW-1185">Reference proteome</keyword>
<dbReference type="HOGENOM" id="CLU_775383_0_0_0"/>
<dbReference type="InParanoid" id="A9AV36"/>
<dbReference type="AlphaFoldDB" id="A9AV36"/>
<protein>
    <submittedName>
        <fullName evidence="1">Uncharacterized protein</fullName>
    </submittedName>
</protein>
<dbReference type="EMBL" id="CP000875">
    <property type="protein sequence ID" value="ABX03114.1"/>
    <property type="molecule type" value="Genomic_DNA"/>
</dbReference>
<reference evidence="1 2" key="1">
    <citation type="journal article" date="2011" name="Stand. Genomic Sci.">
        <title>Complete genome sequence of the filamentous gliding predatory bacterium Herpetosiphon aurantiacus type strain (114-95(T)).</title>
        <authorList>
            <person name="Kiss H."/>
            <person name="Nett M."/>
            <person name="Domin N."/>
            <person name="Martin K."/>
            <person name="Maresca J.A."/>
            <person name="Copeland A."/>
            <person name="Lapidus A."/>
            <person name="Lucas S."/>
            <person name="Berry K.W."/>
            <person name="Glavina Del Rio T."/>
            <person name="Dalin E."/>
            <person name="Tice H."/>
            <person name="Pitluck S."/>
            <person name="Richardson P."/>
            <person name="Bruce D."/>
            <person name="Goodwin L."/>
            <person name="Han C."/>
            <person name="Detter J.C."/>
            <person name="Schmutz J."/>
            <person name="Brettin T."/>
            <person name="Land M."/>
            <person name="Hauser L."/>
            <person name="Kyrpides N.C."/>
            <person name="Ivanova N."/>
            <person name="Goker M."/>
            <person name="Woyke T."/>
            <person name="Klenk H.P."/>
            <person name="Bryant D.A."/>
        </authorList>
    </citation>
    <scope>NUCLEOTIDE SEQUENCE [LARGE SCALE GENOMIC DNA]</scope>
    <source>
        <strain evidence="2">ATCC 23779 / DSM 785 / 114-95</strain>
    </source>
</reference>
<dbReference type="eggNOG" id="ENOG502ZCFH">
    <property type="taxonomic scope" value="Bacteria"/>
</dbReference>
<proteinExistence type="predicted"/>